<organism evidence="6 7">
    <name type="scientific">Spirulina subsalsa FACHB-351</name>
    <dbReference type="NCBI Taxonomy" id="234711"/>
    <lineage>
        <taxon>Bacteria</taxon>
        <taxon>Bacillati</taxon>
        <taxon>Cyanobacteriota</taxon>
        <taxon>Cyanophyceae</taxon>
        <taxon>Spirulinales</taxon>
        <taxon>Spirulinaceae</taxon>
        <taxon>Spirulina</taxon>
    </lineage>
</organism>
<sequence length="240" mass="27395">MKLPPSWQLPSTIKNRLGQKSAGKQRAMIAEGHLLLVLHRAPTLGEKQRQGVFFWRDPQGKWECSAGGVGLKPLMKHIQVYEEAENVLSLAYGEAEQAEDYFNLLEQLAPLQHSTQNLHNTLQAAREGIPEDRDIIDLRDWAYGIERSLNLLHENIKNSLDYRIAERVEQQNAIALESVRASHRLNILVAIFFPLTAITCIFGMNLNSGLAESFSFWLILLISLTLGFWVRRWVIVGRLW</sequence>
<keyword evidence="4 5" id="KW-0472">Membrane</keyword>
<evidence type="ECO:0000256" key="4">
    <source>
        <dbReference type="ARBA" id="ARBA00023136"/>
    </source>
</evidence>
<comment type="subcellular location">
    <subcellularLocation>
        <location evidence="1">Membrane</location>
        <topology evidence="1">Multi-pass membrane protein</topology>
    </subcellularLocation>
</comment>
<dbReference type="EMBL" id="JAIHOM010000033">
    <property type="protein sequence ID" value="MCW6036307.1"/>
    <property type="molecule type" value="Genomic_DNA"/>
</dbReference>
<dbReference type="Gene3D" id="1.20.58.340">
    <property type="entry name" value="Magnesium transport protein CorA, transmembrane region"/>
    <property type="match status" value="1"/>
</dbReference>
<keyword evidence="2 5" id="KW-0812">Transmembrane</keyword>
<evidence type="ECO:0000256" key="2">
    <source>
        <dbReference type="ARBA" id="ARBA00022692"/>
    </source>
</evidence>
<evidence type="ECO:0000313" key="7">
    <source>
        <dbReference type="Proteomes" id="UP001526426"/>
    </source>
</evidence>
<comment type="caution">
    <text evidence="6">The sequence shown here is derived from an EMBL/GenBank/DDBJ whole genome shotgun (WGS) entry which is preliminary data.</text>
</comment>
<dbReference type="InterPro" id="IPR045863">
    <property type="entry name" value="CorA_TM1_TM2"/>
</dbReference>
<reference evidence="6 7" key="1">
    <citation type="submission" date="2021-08" db="EMBL/GenBank/DDBJ databases">
        <title>Draft genome sequence of Spirulina subsalsa with high tolerance to salinity and hype-accumulation of phycocyanin.</title>
        <authorList>
            <person name="Pei H."/>
            <person name="Jiang L."/>
        </authorList>
    </citation>
    <scope>NUCLEOTIDE SEQUENCE [LARGE SCALE GENOMIC DNA]</scope>
    <source>
        <strain evidence="6 7">FACHB-351</strain>
    </source>
</reference>
<evidence type="ECO:0000313" key="6">
    <source>
        <dbReference type="EMBL" id="MCW6036307.1"/>
    </source>
</evidence>
<dbReference type="Pfam" id="PF01544">
    <property type="entry name" value="CorA"/>
    <property type="match status" value="1"/>
</dbReference>
<evidence type="ECO:0000256" key="1">
    <source>
        <dbReference type="ARBA" id="ARBA00004141"/>
    </source>
</evidence>
<dbReference type="RefSeq" id="WP_265264060.1">
    <property type="nucleotide sequence ID" value="NZ_JAIHOM010000033.1"/>
</dbReference>
<dbReference type="InterPro" id="IPR002523">
    <property type="entry name" value="MgTranspt_CorA/ZnTranspt_ZntB"/>
</dbReference>
<evidence type="ECO:0000256" key="5">
    <source>
        <dbReference type="SAM" id="Phobius"/>
    </source>
</evidence>
<feature type="transmembrane region" description="Helical" evidence="5">
    <location>
        <begin position="216"/>
        <end position="234"/>
    </location>
</feature>
<gene>
    <name evidence="6" type="ORF">K4A83_08480</name>
</gene>
<keyword evidence="7" id="KW-1185">Reference proteome</keyword>
<accession>A0ABT3L478</accession>
<feature type="transmembrane region" description="Helical" evidence="5">
    <location>
        <begin position="185"/>
        <end position="204"/>
    </location>
</feature>
<dbReference type="SUPFAM" id="SSF144083">
    <property type="entry name" value="Magnesium transport protein CorA, transmembrane region"/>
    <property type="match status" value="1"/>
</dbReference>
<dbReference type="Proteomes" id="UP001526426">
    <property type="component" value="Unassembled WGS sequence"/>
</dbReference>
<keyword evidence="3 5" id="KW-1133">Transmembrane helix</keyword>
<evidence type="ECO:0000256" key="3">
    <source>
        <dbReference type="ARBA" id="ARBA00022989"/>
    </source>
</evidence>
<name>A0ABT3L478_9CYAN</name>
<proteinExistence type="predicted"/>
<protein>
    <submittedName>
        <fullName evidence="6">CorA family divalent cation transporter</fullName>
    </submittedName>
</protein>